<organism evidence="2 3">
    <name type="scientific">Scylla paramamosain</name>
    <name type="common">Mud crab</name>
    <dbReference type="NCBI Taxonomy" id="85552"/>
    <lineage>
        <taxon>Eukaryota</taxon>
        <taxon>Metazoa</taxon>
        <taxon>Ecdysozoa</taxon>
        <taxon>Arthropoda</taxon>
        <taxon>Crustacea</taxon>
        <taxon>Multicrustacea</taxon>
        <taxon>Malacostraca</taxon>
        <taxon>Eumalacostraca</taxon>
        <taxon>Eucarida</taxon>
        <taxon>Decapoda</taxon>
        <taxon>Pleocyemata</taxon>
        <taxon>Brachyura</taxon>
        <taxon>Eubrachyura</taxon>
        <taxon>Portunoidea</taxon>
        <taxon>Portunidae</taxon>
        <taxon>Portuninae</taxon>
        <taxon>Scylla</taxon>
    </lineage>
</organism>
<proteinExistence type="predicted"/>
<comment type="caution">
    <text evidence="2">The sequence shown here is derived from an EMBL/GenBank/DDBJ whole genome shotgun (WGS) entry which is preliminary data.</text>
</comment>
<accession>A0AAW0TVL0</accession>
<sequence length="137" mass="15005">MWFMQLSSLGSYWPMWSSYLRANTFLISLAGLWRRPKRGGGAKLTFCLPPTLRGPEKLCASLSSPTVVCGNQQHKKTGVRSSLAPCFRSECSNWLIIQIKRTTVTVPSASLFLPSSKDTSVTGGTKETPQASCSAHH</sequence>
<evidence type="ECO:0000313" key="3">
    <source>
        <dbReference type="Proteomes" id="UP001487740"/>
    </source>
</evidence>
<evidence type="ECO:0000313" key="2">
    <source>
        <dbReference type="EMBL" id="KAK8391344.1"/>
    </source>
</evidence>
<reference evidence="2 3" key="1">
    <citation type="submission" date="2023-03" db="EMBL/GenBank/DDBJ databases">
        <title>High-quality genome of Scylla paramamosain provides insights in environmental adaptation.</title>
        <authorList>
            <person name="Zhang L."/>
        </authorList>
    </citation>
    <scope>NUCLEOTIDE SEQUENCE [LARGE SCALE GENOMIC DNA]</scope>
    <source>
        <strain evidence="2">LZ_2023a</strain>
        <tissue evidence="2">Muscle</tissue>
    </source>
</reference>
<gene>
    <name evidence="2" type="ORF">O3P69_017148</name>
</gene>
<evidence type="ECO:0000256" key="1">
    <source>
        <dbReference type="SAM" id="MobiDB-lite"/>
    </source>
</evidence>
<dbReference type="EMBL" id="JARAKH010000024">
    <property type="protein sequence ID" value="KAK8391344.1"/>
    <property type="molecule type" value="Genomic_DNA"/>
</dbReference>
<dbReference type="AlphaFoldDB" id="A0AAW0TVL0"/>
<name>A0AAW0TVL0_SCYPA</name>
<evidence type="ECO:0008006" key="4">
    <source>
        <dbReference type="Google" id="ProtNLM"/>
    </source>
</evidence>
<feature type="region of interest" description="Disordered" evidence="1">
    <location>
        <begin position="116"/>
        <end position="137"/>
    </location>
</feature>
<keyword evidence="3" id="KW-1185">Reference proteome</keyword>
<dbReference type="Proteomes" id="UP001487740">
    <property type="component" value="Unassembled WGS sequence"/>
</dbReference>
<protein>
    <recommendedName>
        <fullName evidence="4">Secreted protein</fullName>
    </recommendedName>
</protein>